<dbReference type="Proteomes" id="UP000280960">
    <property type="component" value="Chromosome"/>
</dbReference>
<dbReference type="KEGG" id="bacg:D2962_00285"/>
<dbReference type="PANTHER" id="PTHR30406:SF8">
    <property type="entry name" value="SULFATE TRANSPORT SYSTEM PERMEASE PROTEIN CYST"/>
    <property type="match status" value="1"/>
</dbReference>
<feature type="transmembrane region" description="Helical" evidence="10">
    <location>
        <begin position="141"/>
        <end position="169"/>
    </location>
</feature>
<feature type="transmembrane region" description="Helical" evidence="10">
    <location>
        <begin position="108"/>
        <end position="129"/>
    </location>
</feature>
<dbReference type="GO" id="GO:0005886">
    <property type="term" value="C:plasma membrane"/>
    <property type="evidence" value="ECO:0007669"/>
    <property type="project" value="UniProtKB-SubCell"/>
</dbReference>
<dbReference type="Gene3D" id="1.10.3720.10">
    <property type="entry name" value="MetI-like"/>
    <property type="match status" value="1"/>
</dbReference>
<dbReference type="GO" id="GO:0015419">
    <property type="term" value="F:ABC-type sulfate transporter activity"/>
    <property type="evidence" value="ECO:0007669"/>
    <property type="project" value="InterPro"/>
</dbReference>
<dbReference type="GO" id="GO:0015098">
    <property type="term" value="F:molybdate ion transmembrane transporter activity"/>
    <property type="evidence" value="ECO:0007669"/>
    <property type="project" value="UniProtKB-UniRule"/>
</dbReference>
<dbReference type="NCBIfam" id="TIGR02141">
    <property type="entry name" value="modB_ABC"/>
    <property type="match status" value="1"/>
</dbReference>
<evidence type="ECO:0000256" key="1">
    <source>
        <dbReference type="ARBA" id="ARBA00004141"/>
    </source>
</evidence>
<dbReference type="Pfam" id="PF00528">
    <property type="entry name" value="BPD_transp_1"/>
    <property type="match status" value="1"/>
</dbReference>
<dbReference type="InterPro" id="IPR035906">
    <property type="entry name" value="MetI-like_sf"/>
</dbReference>
<dbReference type="RefSeq" id="WP_122013766.1">
    <property type="nucleotide sequence ID" value="NZ_CP033169.1"/>
</dbReference>
<keyword evidence="11" id="KW-1003">Cell membrane</keyword>
<organism evidence="13 14">
    <name type="scientific">Biomaibacter acetigenes</name>
    <dbReference type="NCBI Taxonomy" id="2316383"/>
    <lineage>
        <taxon>Bacteria</taxon>
        <taxon>Bacillati</taxon>
        <taxon>Bacillota</taxon>
        <taxon>Clostridia</taxon>
        <taxon>Thermosediminibacterales</taxon>
        <taxon>Tepidanaerobacteraceae</taxon>
        <taxon>Biomaibacter</taxon>
    </lineage>
</organism>
<comment type="function">
    <text evidence="11">Part of the binding-protein-dependent transport system for molybdenum; probably responsible for the translocation of the substrate across the membrane.</text>
</comment>
<keyword evidence="5 10" id="KW-0812">Transmembrane</keyword>
<comment type="function">
    <text evidence="9">Part of the ABC transporter complex CysAWTP (TC 3.A.1.6.1) involved in sulfate/thiosulfate import. Probably responsible for the translocation of the substrate across the membrane.</text>
</comment>
<evidence type="ECO:0000256" key="9">
    <source>
        <dbReference type="ARBA" id="ARBA00025323"/>
    </source>
</evidence>
<keyword evidence="14" id="KW-1185">Reference proteome</keyword>
<accession>A0A3G2R1T3</accession>
<comment type="subcellular location">
    <subcellularLocation>
        <location evidence="10">Cell membrane</location>
        <topology evidence="10">Multi-pass membrane protein</topology>
    </subcellularLocation>
    <subcellularLocation>
        <location evidence="1">Membrane</location>
        <topology evidence="1">Multi-pass membrane protein</topology>
    </subcellularLocation>
</comment>
<evidence type="ECO:0000256" key="6">
    <source>
        <dbReference type="ARBA" id="ARBA00022989"/>
    </source>
</evidence>
<evidence type="ECO:0000256" key="5">
    <source>
        <dbReference type="ARBA" id="ARBA00022692"/>
    </source>
</evidence>
<dbReference type="PANTHER" id="PTHR30406">
    <property type="entry name" value="SULFATE TRANSPORT SYSTEM PERMEASE PROTEIN"/>
    <property type="match status" value="1"/>
</dbReference>
<protein>
    <recommendedName>
        <fullName evidence="11">Molybdenum transport system permease</fullName>
    </recommendedName>
</protein>
<evidence type="ECO:0000256" key="7">
    <source>
        <dbReference type="ARBA" id="ARBA00023032"/>
    </source>
</evidence>
<dbReference type="CDD" id="cd06261">
    <property type="entry name" value="TM_PBP2"/>
    <property type="match status" value="1"/>
</dbReference>
<evidence type="ECO:0000256" key="3">
    <source>
        <dbReference type="ARBA" id="ARBA00022448"/>
    </source>
</evidence>
<dbReference type="SUPFAM" id="SSF161098">
    <property type="entry name" value="MetI-like"/>
    <property type="match status" value="1"/>
</dbReference>
<feature type="transmembrane region" description="Helical" evidence="10">
    <location>
        <begin position="73"/>
        <end position="96"/>
    </location>
</feature>
<dbReference type="AlphaFoldDB" id="A0A3G2R1T3"/>
<evidence type="ECO:0000313" key="13">
    <source>
        <dbReference type="EMBL" id="AYO29245.1"/>
    </source>
</evidence>
<keyword evidence="8 10" id="KW-0472">Membrane</keyword>
<evidence type="ECO:0000256" key="11">
    <source>
        <dbReference type="RuleBase" id="RU365097"/>
    </source>
</evidence>
<keyword evidence="3 10" id="KW-0813">Transport</keyword>
<comment type="similarity">
    <text evidence="11">Belongs to the binding-protein-dependent transport system permease family. CysTW subfamily.</text>
</comment>
<dbReference type="InterPro" id="IPR011867">
    <property type="entry name" value="ModB_ABC"/>
</dbReference>
<dbReference type="EMBL" id="CP033169">
    <property type="protein sequence ID" value="AYO29245.1"/>
    <property type="molecule type" value="Genomic_DNA"/>
</dbReference>
<reference evidence="13 14" key="1">
    <citation type="submission" date="2018-10" db="EMBL/GenBank/DDBJ databases">
        <authorList>
            <person name="Zhang X."/>
        </authorList>
    </citation>
    <scope>NUCLEOTIDE SEQUENCE [LARGE SCALE GENOMIC DNA]</scope>
    <source>
        <strain evidence="13 14">SK-G1</strain>
    </source>
</reference>
<dbReference type="PROSITE" id="PS50928">
    <property type="entry name" value="ABC_TM1"/>
    <property type="match status" value="1"/>
</dbReference>
<feature type="transmembrane region" description="Helical" evidence="10">
    <location>
        <begin position="28"/>
        <end position="53"/>
    </location>
</feature>
<evidence type="ECO:0000256" key="2">
    <source>
        <dbReference type="ARBA" id="ARBA00011779"/>
    </source>
</evidence>
<proteinExistence type="inferred from homology"/>
<evidence type="ECO:0000256" key="10">
    <source>
        <dbReference type="RuleBase" id="RU363032"/>
    </source>
</evidence>
<comment type="subunit">
    <text evidence="2">The complex is composed of two ATP-binding proteins (CysA), two transmembrane proteins (CysT and CysW) and a solute-binding protein (CysP).</text>
</comment>
<sequence length="279" mass="30733">MLHRLDYPERLKSKVWVKEIWKNPGDKIFNLIMIIPVAAALFLIFTPFLSLTLKISLKALAAAAVSNMVKSALLLSLYSSAVSTAIACILGVAAAYMLAFKKIPYKHVWNTVATLPMVLPPAVGGYLLLLTFGRYGLVGHWFYLSGYSIMFTDQAIIIAQIFVILPFVINAVRTSFEGINAEYKEVALTMGASEWQIFTRVILPLSKPGIFSGAIMAFTRAMGEFGATMMVSGLNETMSIAIYRNATAGHRTEADILSMILIMVSFGIMILMKNLDKND</sequence>
<gene>
    <name evidence="13" type="primary">modB</name>
    <name evidence="13" type="ORF">D2962_00285</name>
</gene>
<evidence type="ECO:0000256" key="4">
    <source>
        <dbReference type="ARBA" id="ARBA00022505"/>
    </source>
</evidence>
<evidence type="ECO:0000313" key="14">
    <source>
        <dbReference type="Proteomes" id="UP000280960"/>
    </source>
</evidence>
<name>A0A3G2R1T3_9FIRM</name>
<feature type="transmembrane region" description="Helical" evidence="10">
    <location>
        <begin position="254"/>
        <end position="272"/>
    </location>
</feature>
<keyword evidence="6 10" id="KW-1133">Transmembrane helix</keyword>
<keyword evidence="7" id="KW-0764">Sulfate transport</keyword>
<evidence type="ECO:0000256" key="8">
    <source>
        <dbReference type="ARBA" id="ARBA00023136"/>
    </source>
</evidence>
<dbReference type="InterPro" id="IPR000515">
    <property type="entry name" value="MetI-like"/>
</dbReference>
<dbReference type="InterPro" id="IPR005667">
    <property type="entry name" value="Sulph_transpt2"/>
</dbReference>
<feature type="domain" description="ABC transmembrane type-1" evidence="12">
    <location>
        <begin position="73"/>
        <end position="272"/>
    </location>
</feature>
<evidence type="ECO:0000259" key="12">
    <source>
        <dbReference type="PROSITE" id="PS50928"/>
    </source>
</evidence>
<keyword evidence="4 11" id="KW-0500">Molybdenum</keyword>